<dbReference type="Pfam" id="PF03050">
    <property type="entry name" value="DDE_Tnp_IS66"/>
    <property type="match status" value="1"/>
</dbReference>
<geneLocation type="plasmid" evidence="11 12">
    <name>pR1</name>
</geneLocation>
<reference evidence="4 12" key="1">
    <citation type="submission" date="2015-05" db="EMBL/GenBank/DDBJ databases">
        <title>Complete genome sequence of Lactobacillus salivarius Ren, a probiotic strain with antitumor activity.</title>
        <authorList>
            <person name="Sun E."/>
            <person name="Zhao L."/>
            <person name="Liu S."/>
            <person name="Zhang M."/>
            <person name="Guo H."/>
            <person name="Ren F."/>
        </authorList>
    </citation>
    <scope>NUCLEOTIDE SEQUENCE [LARGE SCALE GENOMIC DNA]</scope>
    <source>
        <strain evidence="4 12">Ren</strain>
        <plasmid evidence="11 12">pR1</plasmid>
    </source>
</reference>
<evidence type="ECO:0000313" key="12">
    <source>
        <dbReference type="Proteomes" id="UP000035027"/>
    </source>
</evidence>
<organism evidence="4 12">
    <name type="scientific">Ligilactobacillus salivarius str. Ren</name>
    <dbReference type="NCBI Taxonomy" id="1194971"/>
    <lineage>
        <taxon>Bacteria</taxon>
        <taxon>Bacillati</taxon>
        <taxon>Bacillota</taxon>
        <taxon>Bacilli</taxon>
        <taxon>Lactobacillales</taxon>
        <taxon>Lactobacillaceae</taxon>
        <taxon>Ligilactobacillus</taxon>
    </lineage>
</organism>
<dbReference type="InterPro" id="IPR052344">
    <property type="entry name" value="Transposase-related"/>
</dbReference>
<dbReference type="EMBL" id="CP011403">
    <property type="protein sequence ID" value="AKI05033.1"/>
    <property type="molecule type" value="Genomic_DNA"/>
</dbReference>
<keyword evidence="11" id="KW-0614">Plasmid</keyword>
<dbReference type="EMBL" id="CP011404">
    <property type="protein sequence ID" value="AKI05363.1"/>
    <property type="molecule type" value="Genomic_DNA"/>
</dbReference>
<protein>
    <submittedName>
        <fullName evidence="4">Uncharacterized protein</fullName>
    </submittedName>
</protein>
<evidence type="ECO:0000313" key="7">
    <source>
        <dbReference type="EMBL" id="AKI04502.1"/>
    </source>
</evidence>
<dbReference type="Pfam" id="PF13007">
    <property type="entry name" value="LZ_Tnp_IS66"/>
    <property type="match status" value="1"/>
</dbReference>
<evidence type="ECO:0000313" key="10">
    <source>
        <dbReference type="EMBL" id="AKI05033.1"/>
    </source>
</evidence>
<evidence type="ECO:0000256" key="1">
    <source>
        <dbReference type="SAM" id="Coils"/>
    </source>
</evidence>
<dbReference type="EMBL" id="CP011403">
    <property type="protein sequence ID" value="AKI03778.1"/>
    <property type="molecule type" value="Genomic_DNA"/>
</dbReference>
<evidence type="ECO:0000313" key="4">
    <source>
        <dbReference type="EMBL" id="AKI03778.1"/>
    </source>
</evidence>
<gene>
    <name evidence="4" type="ORF">LsR_00227</name>
    <name evidence="5" type="ORF">LsR_00568</name>
    <name evidence="6" type="ORF">LsR_00827</name>
    <name evidence="7" type="ORF">LsR_00955</name>
    <name evidence="8" type="ORF">LsR_01118</name>
    <name evidence="9" type="ORF">LsR_01275</name>
    <name evidence="10" type="ORF">LsR_01491</name>
    <name evidence="11" type="ORF">LsR_01845</name>
</gene>
<dbReference type="EMBL" id="CP011403">
    <property type="protein sequence ID" value="AKI04374.1"/>
    <property type="molecule type" value="Genomic_DNA"/>
</dbReference>
<evidence type="ECO:0000313" key="9">
    <source>
        <dbReference type="EMBL" id="AKI04819.1"/>
    </source>
</evidence>
<sequence>MDKDKRIEELEKENQQLHKKIEELSETIKLLNARIFGKKTEKLDKNQLSFFSEAELEELDIDSDISSKENEEVEVELRVVCHRKVKPRGQRAEFLDTLVQVDVVHDLEQKNCADCHEKLTLIGKKCVYREVGLKQPELFCRNHYQQTYKCENCHPKGGDKIVAGKVPTSPIFPHSYFSSSVLAQVVTSKYLMAVPLNRQAIYFKHIGLPIDTKHMARAIIKLSEQLETVHDELTKILLKNPVIHMDETPFQVLEEKNRSKSYFWVMRTTEEFSNHQIVVFNYSSSRKQENISNLVGAYTGAIMCDGYNAYSSEMYPQITYGSCLVHIRRHFVEIVKSLKQGRGSYAVRAVELLNRIFKEEKKLEYQNAEEKVLKRKLHLKKYVDEFYDFLDTIPNPSSKLKKAVEYAKKFQPRLENIYKIGELPLSNNPIEQVIRLSTLVRKNSLFARSVDGAKASAIFYSLVQTAKLNGLDIFKYFNYIFSLLEKRENVKVGAYLPWNSKVKEICTK</sequence>
<dbReference type="RefSeq" id="WP_047035087.1">
    <property type="nucleotide sequence ID" value="NZ_CP011403.1"/>
</dbReference>
<evidence type="ECO:0000259" key="2">
    <source>
        <dbReference type="Pfam" id="PF03050"/>
    </source>
</evidence>
<dbReference type="Proteomes" id="UP000035027">
    <property type="component" value="Chromosome"/>
</dbReference>
<dbReference type="PATRIC" id="fig|1194971.3.peg.1122"/>
<name>A0A0F7PSD6_9LACO</name>
<dbReference type="EMBL" id="CP011403">
    <property type="protein sequence ID" value="AKI04819.1"/>
    <property type="molecule type" value="Genomic_DNA"/>
</dbReference>
<dbReference type="InterPro" id="IPR024463">
    <property type="entry name" value="Transposase_TnpC_homeodom"/>
</dbReference>
<feature type="coiled-coil region" evidence="1">
    <location>
        <begin position="7"/>
        <end position="34"/>
    </location>
</feature>
<dbReference type="NCBIfam" id="NF033517">
    <property type="entry name" value="transpos_IS66"/>
    <property type="match status" value="1"/>
</dbReference>
<evidence type="ECO:0000313" key="8">
    <source>
        <dbReference type="EMBL" id="AKI04665.1"/>
    </source>
</evidence>
<dbReference type="PANTHER" id="PTHR33678">
    <property type="entry name" value="BLL1576 PROTEIN"/>
    <property type="match status" value="1"/>
</dbReference>
<dbReference type="Proteomes" id="UP000035027">
    <property type="component" value="Plasmid pR1"/>
</dbReference>
<proteinExistence type="predicted"/>
<dbReference type="InterPro" id="IPR004291">
    <property type="entry name" value="Transposase_IS66_central"/>
</dbReference>
<accession>A0A0F7PSD6</accession>
<feature type="domain" description="Transposase TnpC homeodomain" evidence="3">
    <location>
        <begin position="24"/>
        <end position="103"/>
    </location>
</feature>
<dbReference type="EMBL" id="CP011403">
    <property type="protein sequence ID" value="AKI04665.1"/>
    <property type="molecule type" value="Genomic_DNA"/>
</dbReference>
<dbReference type="EMBL" id="CP011403">
    <property type="protein sequence ID" value="AKI04502.1"/>
    <property type="molecule type" value="Genomic_DNA"/>
</dbReference>
<dbReference type="AlphaFoldDB" id="A0A0F7PSD6"/>
<evidence type="ECO:0000313" key="5">
    <source>
        <dbReference type="EMBL" id="AKI04115.1"/>
    </source>
</evidence>
<dbReference type="PANTHER" id="PTHR33678:SF2">
    <property type="match status" value="1"/>
</dbReference>
<dbReference type="EMBL" id="CP011403">
    <property type="protein sequence ID" value="AKI04115.1"/>
    <property type="molecule type" value="Genomic_DNA"/>
</dbReference>
<evidence type="ECO:0000313" key="11">
    <source>
        <dbReference type="EMBL" id="AKI05363.1"/>
    </source>
</evidence>
<feature type="domain" description="Transposase IS66 central" evidence="2">
    <location>
        <begin position="174"/>
        <end position="454"/>
    </location>
</feature>
<keyword evidence="1" id="KW-0175">Coiled coil</keyword>
<evidence type="ECO:0000259" key="3">
    <source>
        <dbReference type="Pfam" id="PF13007"/>
    </source>
</evidence>
<evidence type="ECO:0000313" key="6">
    <source>
        <dbReference type="EMBL" id="AKI04374.1"/>
    </source>
</evidence>